<dbReference type="InterPro" id="IPR004720">
    <property type="entry name" value="PTS_IIB_sorbose-sp"/>
</dbReference>
<evidence type="ECO:0000256" key="3">
    <source>
        <dbReference type="ARBA" id="ARBA00022490"/>
    </source>
</evidence>
<dbReference type="EMBL" id="CP050502">
    <property type="protein sequence ID" value="QOP57204.1"/>
    <property type="molecule type" value="Genomic_DNA"/>
</dbReference>
<keyword evidence="3" id="KW-0963">Cytoplasm</keyword>
<organism evidence="9 10">
    <name type="scientific">Lacticaseibacillus paracasei</name>
    <name type="common">Lactobacillus paracasei</name>
    <dbReference type="NCBI Taxonomy" id="1597"/>
    <lineage>
        <taxon>Bacteria</taxon>
        <taxon>Bacillati</taxon>
        <taxon>Bacillota</taxon>
        <taxon>Bacilli</taxon>
        <taxon>Lactobacillales</taxon>
        <taxon>Lactobacillaceae</taxon>
        <taxon>Lacticaseibacillus</taxon>
    </lineage>
</organism>
<evidence type="ECO:0000313" key="10">
    <source>
        <dbReference type="Proteomes" id="UP000593972"/>
    </source>
</evidence>
<keyword evidence="7" id="KW-0418">Kinase</keyword>
<keyword evidence="9" id="KW-0614">Plasmid</keyword>
<dbReference type="Pfam" id="PF03830">
    <property type="entry name" value="PTSIIB_sorb"/>
    <property type="match status" value="1"/>
</dbReference>
<reference evidence="9 10" key="1">
    <citation type="submission" date="2020-03" db="EMBL/GenBank/DDBJ databases">
        <title>Complete genome sequence of Lactobacillus paracasei strain NFFJ04, isolated from animal feed.</title>
        <authorList>
            <person name="Jung J.Y."/>
        </authorList>
    </citation>
    <scope>NUCLEOTIDE SEQUENCE [LARGE SCALE GENOMIC DNA]</scope>
    <source>
        <strain evidence="9 10">NFFJ04</strain>
        <plasmid evidence="9 10">pLPCN-2</plasmid>
    </source>
</reference>
<keyword evidence="2" id="KW-0813">Transport</keyword>
<name>A0ABD7BXJ1_LACPA</name>
<proteinExistence type="predicted"/>
<evidence type="ECO:0000256" key="5">
    <source>
        <dbReference type="ARBA" id="ARBA00022679"/>
    </source>
</evidence>
<accession>A0ABD7BXJ1</accession>
<dbReference type="SUPFAM" id="SSF52728">
    <property type="entry name" value="PTS IIb component"/>
    <property type="match status" value="1"/>
</dbReference>
<feature type="domain" description="PTS EIIB type-4" evidence="8">
    <location>
        <begin position="1"/>
        <end position="165"/>
    </location>
</feature>
<geneLocation type="plasmid" evidence="9 10">
    <name>pLPCN-2</name>
</geneLocation>
<keyword evidence="4 9" id="KW-0762">Sugar transport</keyword>
<evidence type="ECO:0000256" key="7">
    <source>
        <dbReference type="ARBA" id="ARBA00022777"/>
    </source>
</evidence>
<evidence type="ECO:0000313" key="9">
    <source>
        <dbReference type="EMBL" id="QOP57204.1"/>
    </source>
</evidence>
<dbReference type="RefSeq" id="WP_193137585.1">
    <property type="nucleotide sequence ID" value="NZ_CP050502.1"/>
</dbReference>
<dbReference type="GO" id="GO:0009401">
    <property type="term" value="P:phosphoenolpyruvate-dependent sugar phosphotransferase system"/>
    <property type="evidence" value="ECO:0007669"/>
    <property type="project" value="UniProtKB-KW"/>
</dbReference>
<dbReference type="Gene3D" id="3.40.35.10">
    <property type="entry name" value="Phosphotransferase system, sorbose subfamily IIB component"/>
    <property type="match status" value="1"/>
</dbReference>
<evidence type="ECO:0000256" key="2">
    <source>
        <dbReference type="ARBA" id="ARBA00022448"/>
    </source>
</evidence>
<keyword evidence="6" id="KW-0598">Phosphotransferase system</keyword>
<dbReference type="PROSITE" id="PS51101">
    <property type="entry name" value="PTS_EIIB_TYPE_4"/>
    <property type="match status" value="1"/>
</dbReference>
<comment type="subcellular location">
    <subcellularLocation>
        <location evidence="1">Cytoplasm</location>
    </subcellularLocation>
</comment>
<dbReference type="GO" id="GO:0005737">
    <property type="term" value="C:cytoplasm"/>
    <property type="evidence" value="ECO:0007669"/>
    <property type="project" value="UniProtKB-SubCell"/>
</dbReference>
<dbReference type="InterPro" id="IPR036667">
    <property type="entry name" value="PTS_IIB_sorbose-sp_sf"/>
</dbReference>
<evidence type="ECO:0000259" key="8">
    <source>
        <dbReference type="PROSITE" id="PS51101"/>
    </source>
</evidence>
<evidence type="ECO:0000256" key="1">
    <source>
        <dbReference type="ARBA" id="ARBA00004496"/>
    </source>
</evidence>
<evidence type="ECO:0000256" key="6">
    <source>
        <dbReference type="ARBA" id="ARBA00022683"/>
    </source>
</evidence>
<dbReference type="GO" id="GO:0016301">
    <property type="term" value="F:kinase activity"/>
    <property type="evidence" value="ECO:0007669"/>
    <property type="project" value="UniProtKB-KW"/>
</dbReference>
<evidence type="ECO:0000256" key="4">
    <source>
        <dbReference type="ARBA" id="ARBA00022597"/>
    </source>
</evidence>
<protein>
    <submittedName>
        <fullName evidence="9">PTS sugar transporter subunit IIB</fullName>
    </submittedName>
</protein>
<dbReference type="Proteomes" id="UP000593972">
    <property type="component" value="Plasmid pLPCN-2"/>
</dbReference>
<gene>
    <name evidence="9" type="ORF">HCJ88_15615</name>
</gene>
<sequence length="165" mass="18103">MIKSLRIDERLIHGQVVMTWTKSLNLTGLIVASDEAATNEIQKMTLKMAAPSEIKTIICTVENAIAMLKDPRADKMRLMVITPTVADAVTIAKALPTQIEMVNVGNAGKMNQTTGKKIMLTKEALLTESEVKALKNLVEIYPETFFQGTPAMEKKSAKSVLKSIK</sequence>
<dbReference type="AlphaFoldDB" id="A0ABD7BXJ1"/>
<keyword evidence="5" id="KW-0808">Transferase</keyword>